<evidence type="ECO:0000313" key="4">
    <source>
        <dbReference type="Proteomes" id="UP000784294"/>
    </source>
</evidence>
<dbReference type="Pfam" id="PF00089">
    <property type="entry name" value="Trypsin"/>
    <property type="match status" value="1"/>
</dbReference>
<accession>A0A448XFN5</accession>
<evidence type="ECO:0000259" key="2">
    <source>
        <dbReference type="PROSITE" id="PS50240"/>
    </source>
</evidence>
<dbReference type="PROSITE" id="PS50240">
    <property type="entry name" value="TRYPSIN_DOM"/>
    <property type="match status" value="1"/>
</dbReference>
<dbReference type="EMBL" id="CAAALY010249601">
    <property type="protein sequence ID" value="VEL35340.1"/>
    <property type="molecule type" value="Genomic_DNA"/>
</dbReference>
<dbReference type="SUPFAM" id="SSF50494">
    <property type="entry name" value="Trypsin-like serine proteases"/>
    <property type="match status" value="1"/>
</dbReference>
<protein>
    <recommendedName>
        <fullName evidence="2">Peptidase S1 domain-containing protein</fullName>
    </recommendedName>
</protein>
<dbReference type="InterPro" id="IPR009003">
    <property type="entry name" value="Peptidase_S1_PA"/>
</dbReference>
<keyword evidence="1" id="KW-1015">Disulfide bond</keyword>
<dbReference type="Gene3D" id="2.40.10.10">
    <property type="entry name" value="Trypsin-like serine proteases"/>
    <property type="match status" value="1"/>
</dbReference>
<dbReference type="OrthoDB" id="6380398at2759"/>
<dbReference type="Proteomes" id="UP000784294">
    <property type="component" value="Unassembled WGS sequence"/>
</dbReference>
<dbReference type="GO" id="GO:0006508">
    <property type="term" value="P:proteolysis"/>
    <property type="evidence" value="ECO:0007669"/>
    <property type="project" value="InterPro"/>
</dbReference>
<feature type="domain" description="Peptidase S1" evidence="2">
    <location>
        <begin position="17"/>
        <end position="68"/>
    </location>
</feature>
<keyword evidence="4" id="KW-1185">Reference proteome</keyword>
<organism evidence="3 4">
    <name type="scientific">Protopolystoma xenopodis</name>
    <dbReference type="NCBI Taxonomy" id="117903"/>
    <lineage>
        <taxon>Eukaryota</taxon>
        <taxon>Metazoa</taxon>
        <taxon>Spiralia</taxon>
        <taxon>Lophotrochozoa</taxon>
        <taxon>Platyhelminthes</taxon>
        <taxon>Monogenea</taxon>
        <taxon>Polyopisthocotylea</taxon>
        <taxon>Polystomatidea</taxon>
        <taxon>Polystomatidae</taxon>
        <taxon>Protopolystoma</taxon>
    </lineage>
</organism>
<evidence type="ECO:0000256" key="1">
    <source>
        <dbReference type="ARBA" id="ARBA00023157"/>
    </source>
</evidence>
<dbReference type="InterPro" id="IPR043504">
    <property type="entry name" value="Peptidase_S1_PA_chymotrypsin"/>
</dbReference>
<dbReference type="GO" id="GO:0004252">
    <property type="term" value="F:serine-type endopeptidase activity"/>
    <property type="evidence" value="ECO:0007669"/>
    <property type="project" value="InterPro"/>
</dbReference>
<comment type="caution">
    <text evidence="3">The sequence shown here is derived from an EMBL/GenBank/DDBJ whole genome shotgun (WGS) entry which is preliminary data.</text>
</comment>
<dbReference type="InterPro" id="IPR001254">
    <property type="entry name" value="Trypsin_dom"/>
</dbReference>
<dbReference type="PROSITE" id="PS00134">
    <property type="entry name" value="TRYPSIN_HIS"/>
    <property type="match status" value="1"/>
</dbReference>
<sequence>MGVCGLSFEASSPASNIFGGLNPEANEYPWLVSLKVHGRHFCGGSILHAKWVITASHCFVDSGPIIII</sequence>
<dbReference type="PANTHER" id="PTHR24252:SF7">
    <property type="entry name" value="HYALIN"/>
    <property type="match status" value="1"/>
</dbReference>
<dbReference type="InterPro" id="IPR018114">
    <property type="entry name" value="TRYPSIN_HIS"/>
</dbReference>
<reference evidence="3" key="1">
    <citation type="submission" date="2018-11" db="EMBL/GenBank/DDBJ databases">
        <authorList>
            <consortium name="Pathogen Informatics"/>
        </authorList>
    </citation>
    <scope>NUCLEOTIDE SEQUENCE</scope>
</reference>
<evidence type="ECO:0000313" key="3">
    <source>
        <dbReference type="EMBL" id="VEL35340.1"/>
    </source>
</evidence>
<dbReference type="PANTHER" id="PTHR24252">
    <property type="entry name" value="ACROSIN-RELATED"/>
    <property type="match status" value="1"/>
</dbReference>
<proteinExistence type="predicted"/>
<name>A0A448XFN5_9PLAT</name>
<dbReference type="AlphaFoldDB" id="A0A448XFN5"/>
<gene>
    <name evidence="3" type="ORF">PXEA_LOCUS28780</name>
</gene>